<reference evidence="9 10" key="2">
    <citation type="submission" date="2008-08" db="EMBL/GenBank/DDBJ databases">
        <authorList>
            <person name="Fulton L."/>
            <person name="Clifton S."/>
            <person name="Fulton B."/>
            <person name="Xu J."/>
            <person name="Minx P."/>
            <person name="Pepin K.H."/>
            <person name="Johnson M."/>
            <person name="Bhonagiri V."/>
            <person name="Nash W.E."/>
            <person name="Mardis E.R."/>
            <person name="Wilson R.K."/>
        </authorList>
    </citation>
    <scope>NUCLEOTIDE SEQUENCE [LARGE SCALE GENOMIC DNA]</scope>
    <source>
        <strain evidence="9 10">ATCC 29176</strain>
    </source>
</reference>
<evidence type="ECO:0000256" key="6">
    <source>
        <dbReference type="ARBA" id="ARBA00048467"/>
    </source>
</evidence>
<dbReference type="eggNOG" id="COG0549">
    <property type="taxonomic scope" value="Bacteria"/>
</dbReference>
<evidence type="ECO:0000259" key="8">
    <source>
        <dbReference type="Pfam" id="PF00696"/>
    </source>
</evidence>
<evidence type="ECO:0000256" key="3">
    <source>
        <dbReference type="ARBA" id="ARBA00013070"/>
    </source>
</evidence>
<proteinExistence type="inferred from homology"/>
<name>B5CL38_9FIRM</name>
<feature type="domain" description="Aspartate/glutamate/uridylate kinase" evidence="8">
    <location>
        <begin position="10"/>
        <end position="298"/>
    </location>
</feature>
<keyword evidence="5 7" id="KW-0418">Kinase</keyword>
<dbReference type="Proteomes" id="UP000003254">
    <property type="component" value="Unassembled WGS sequence"/>
</dbReference>
<dbReference type="PRINTS" id="PR01469">
    <property type="entry name" value="CARBMTKINASE"/>
</dbReference>
<evidence type="ECO:0000256" key="1">
    <source>
        <dbReference type="ARBA" id="ARBA00005118"/>
    </source>
</evidence>
<comment type="similarity">
    <text evidence="2 7">Belongs to the carbamate kinase family.</text>
</comment>
<sequence length="316" mass="34784">MKRKENYYEKRVVVALGHRALGTTLPEQKTAVKHTAKCIADLIEEGYQVAITHSNAPQLGMIHTAMNEFAKAHKDYTPAPMSVCSAMSQGYIGYDLQNGIREELLNRGIYRTVSTVLTQVIVDPYDEAFYTPTKVLGRYMNAQEANEERKKGNYVIEEPGKGFRRVVSAPNPVKIVELDAVKALLDANQVVIAAGGGGIPVLEQDNHLRGASAVIEKDLAAGKLAEGIDAEMLIILTNVEKVCINLGQKDEEPLGEITTEQAKTYMEEGHFGIYNMLPKFRASVDFVEECEGRSAYITSFDKVTDALKGKTGTVIR</sequence>
<evidence type="ECO:0000313" key="9">
    <source>
        <dbReference type="EMBL" id="EDY33984.1"/>
    </source>
</evidence>
<dbReference type="UniPathway" id="UPA00996">
    <property type="reaction ID" value="UER00366"/>
</dbReference>
<dbReference type="AlphaFoldDB" id="B5CL38"/>
<evidence type="ECO:0000313" key="10">
    <source>
        <dbReference type="Proteomes" id="UP000003254"/>
    </source>
</evidence>
<dbReference type="InterPro" id="IPR036393">
    <property type="entry name" value="AceGlu_kinase-like_sf"/>
</dbReference>
<keyword evidence="10" id="KW-1185">Reference proteome</keyword>
<organism evidence="9 10">
    <name type="scientific">[Ruminococcus] lactaris ATCC 29176</name>
    <dbReference type="NCBI Taxonomy" id="471875"/>
    <lineage>
        <taxon>Bacteria</taxon>
        <taxon>Bacillati</taxon>
        <taxon>Bacillota</taxon>
        <taxon>Clostridia</taxon>
        <taxon>Lachnospirales</taxon>
        <taxon>Lachnospiraceae</taxon>
        <taxon>Mediterraneibacter</taxon>
    </lineage>
</organism>
<keyword evidence="4 7" id="KW-0808">Transferase</keyword>
<dbReference type="SUPFAM" id="SSF53633">
    <property type="entry name" value="Carbamate kinase-like"/>
    <property type="match status" value="1"/>
</dbReference>
<dbReference type="RefSeq" id="WP_005609650.1">
    <property type="nucleotide sequence ID" value="NZ_DS990175.1"/>
</dbReference>
<dbReference type="Pfam" id="PF00696">
    <property type="entry name" value="AA_kinase"/>
    <property type="match status" value="1"/>
</dbReference>
<dbReference type="GO" id="GO:0008804">
    <property type="term" value="F:carbamate kinase activity"/>
    <property type="evidence" value="ECO:0007669"/>
    <property type="project" value="UniProtKB-EC"/>
</dbReference>
<dbReference type="NCBIfam" id="NF009007">
    <property type="entry name" value="PRK12352.1"/>
    <property type="match status" value="1"/>
</dbReference>
<comment type="catalytic activity">
    <reaction evidence="6">
        <text>hydrogencarbonate + NH4(+) + ATP = carbamoyl phosphate + ADP + H2O + H(+)</text>
        <dbReference type="Rhea" id="RHEA:10152"/>
        <dbReference type="ChEBI" id="CHEBI:15377"/>
        <dbReference type="ChEBI" id="CHEBI:15378"/>
        <dbReference type="ChEBI" id="CHEBI:17544"/>
        <dbReference type="ChEBI" id="CHEBI:28938"/>
        <dbReference type="ChEBI" id="CHEBI:30616"/>
        <dbReference type="ChEBI" id="CHEBI:58228"/>
        <dbReference type="ChEBI" id="CHEBI:456216"/>
        <dbReference type="EC" id="2.7.2.2"/>
    </reaction>
</comment>
<dbReference type="EMBL" id="ABOU02000007">
    <property type="protein sequence ID" value="EDY33984.1"/>
    <property type="molecule type" value="Genomic_DNA"/>
</dbReference>
<dbReference type="Gene3D" id="3.40.1160.10">
    <property type="entry name" value="Acetylglutamate kinase-like"/>
    <property type="match status" value="1"/>
</dbReference>
<dbReference type="HOGENOM" id="CLU_076278_0_0_9"/>
<evidence type="ECO:0000256" key="5">
    <source>
        <dbReference type="ARBA" id="ARBA00022777"/>
    </source>
</evidence>
<evidence type="ECO:0000256" key="2">
    <source>
        <dbReference type="ARBA" id="ARBA00011066"/>
    </source>
</evidence>
<dbReference type="InterPro" id="IPR003964">
    <property type="entry name" value="Carb_kinase"/>
</dbReference>
<comment type="caution">
    <text evidence="9">The sequence shown here is derived from an EMBL/GenBank/DDBJ whole genome shotgun (WGS) entry which is preliminary data.</text>
</comment>
<dbReference type="GO" id="GO:0019546">
    <property type="term" value="P:L-arginine deiminase pathway"/>
    <property type="evidence" value="ECO:0007669"/>
    <property type="project" value="TreeGrafter"/>
</dbReference>
<comment type="pathway">
    <text evidence="1">Metabolic intermediate metabolism; carbamoyl phosphate degradation; CO(2) and NH(3) from carbamoyl phosphate: step 1/1.</text>
</comment>
<reference evidence="9 10" key="1">
    <citation type="submission" date="2008-08" db="EMBL/GenBank/DDBJ databases">
        <title>Draft genome sequence of Ruminococcus lactaris ATCC 29176.</title>
        <authorList>
            <person name="Sudarsanam P."/>
            <person name="Ley R."/>
            <person name="Guruge J."/>
            <person name="Turnbaugh P.J."/>
            <person name="Mahowald M."/>
            <person name="Liep D."/>
            <person name="Gordon J."/>
        </authorList>
    </citation>
    <scope>NUCLEOTIDE SEQUENCE [LARGE SCALE GENOMIC DNA]</scope>
    <source>
        <strain evidence="9 10">ATCC 29176</strain>
    </source>
</reference>
<dbReference type="InterPro" id="IPR001048">
    <property type="entry name" value="Asp/Glu/Uridylate_kinase"/>
</dbReference>
<dbReference type="GO" id="GO:0005829">
    <property type="term" value="C:cytosol"/>
    <property type="evidence" value="ECO:0007669"/>
    <property type="project" value="TreeGrafter"/>
</dbReference>
<dbReference type="PIRSF" id="PIRSF000723">
    <property type="entry name" value="Carbamate_kin"/>
    <property type="match status" value="1"/>
</dbReference>
<evidence type="ECO:0000256" key="7">
    <source>
        <dbReference type="PIRNR" id="PIRNR000723"/>
    </source>
</evidence>
<evidence type="ECO:0000256" key="4">
    <source>
        <dbReference type="ARBA" id="ARBA00022679"/>
    </source>
</evidence>
<accession>B5CL38</accession>
<gene>
    <name evidence="9" type="ORF">RUMLAC_00157</name>
</gene>
<dbReference type="PANTHER" id="PTHR30409:SF1">
    <property type="entry name" value="CARBAMATE KINASE-RELATED"/>
    <property type="match status" value="1"/>
</dbReference>
<dbReference type="PANTHER" id="PTHR30409">
    <property type="entry name" value="CARBAMATE KINASE"/>
    <property type="match status" value="1"/>
</dbReference>
<dbReference type="CDD" id="cd04235">
    <property type="entry name" value="AAK_CK"/>
    <property type="match status" value="1"/>
</dbReference>
<protein>
    <recommendedName>
        <fullName evidence="3 7">Carbamate kinase</fullName>
    </recommendedName>
</protein>